<evidence type="ECO:0000259" key="3">
    <source>
        <dbReference type="SMART" id="SM00822"/>
    </source>
</evidence>
<dbReference type="AlphaFoldDB" id="A0A1H2QMV3"/>
<dbReference type="EMBL" id="FNOK01000001">
    <property type="protein sequence ID" value="SDW08415.1"/>
    <property type="molecule type" value="Genomic_DNA"/>
</dbReference>
<organism evidence="4 5">
    <name type="scientific">Saccharopolyspora shandongensis</name>
    <dbReference type="NCBI Taxonomy" id="418495"/>
    <lineage>
        <taxon>Bacteria</taxon>
        <taxon>Bacillati</taxon>
        <taxon>Actinomycetota</taxon>
        <taxon>Actinomycetes</taxon>
        <taxon>Pseudonocardiales</taxon>
        <taxon>Pseudonocardiaceae</taxon>
        <taxon>Saccharopolyspora</taxon>
    </lineage>
</organism>
<reference evidence="5" key="1">
    <citation type="submission" date="2016-10" db="EMBL/GenBank/DDBJ databases">
        <authorList>
            <person name="Varghese N."/>
            <person name="Submissions S."/>
        </authorList>
    </citation>
    <scope>NUCLEOTIDE SEQUENCE [LARGE SCALE GENOMIC DNA]</scope>
    <source>
        <strain evidence="5">CGMCC 4.3530</strain>
    </source>
</reference>
<evidence type="ECO:0000256" key="1">
    <source>
        <dbReference type="ARBA" id="ARBA00022450"/>
    </source>
</evidence>
<dbReference type="Pfam" id="PF08659">
    <property type="entry name" value="KR"/>
    <property type="match status" value="1"/>
</dbReference>
<dbReference type="STRING" id="418495.SAMN05216215_1001151"/>
<dbReference type="Gene3D" id="3.40.50.720">
    <property type="entry name" value="NAD(P)-binding Rossmann-like Domain"/>
    <property type="match status" value="1"/>
</dbReference>
<dbReference type="InterPro" id="IPR013968">
    <property type="entry name" value="PKS_KR"/>
</dbReference>
<dbReference type="OrthoDB" id="9778690at2"/>
<sequence length="397" mass="40719">MNRIAVWRAHRVPVAPERSVARQWFVIGTGPAPLRAVLDASTPGPGPAIPVVVLGDGFRPDDNEFLLRGLAVARAGSGRLALVHTGSGGGSLLNCAVAEDDRLSAIEIELTGGATPPAVEAAIAFAGRHADGFRHVEIDGAGNAWRTGWSDVDVPGADPARLAGEVLITGGLGGLGVRVAGMLRARTGIRPVLLDDLGRGEISGDVRAALARLKSSGGTTILDADVTDGAQVRAALAGRQVTGIVHCAGDVRGGFVANATASRLAALQAPKVTGLRNVLAAVDRGALRRLITFGSITARAPHPNMGAYALANELLRRGTTAAAGGLPDCGCTAVEWSLFSGAGQAHRMGAVRQARSMGMPPVPLRAGMEVLLRLFTDPRHGSLAVTGLGDRTFPPVP</sequence>
<evidence type="ECO:0000256" key="2">
    <source>
        <dbReference type="ARBA" id="ARBA00022553"/>
    </source>
</evidence>
<dbReference type="SUPFAM" id="SSF51735">
    <property type="entry name" value="NAD(P)-binding Rossmann-fold domains"/>
    <property type="match status" value="1"/>
</dbReference>
<evidence type="ECO:0000313" key="4">
    <source>
        <dbReference type="EMBL" id="SDW08415.1"/>
    </source>
</evidence>
<dbReference type="InterPro" id="IPR050091">
    <property type="entry name" value="PKS_NRPS_Biosynth_Enz"/>
</dbReference>
<dbReference type="RefSeq" id="WP_093260111.1">
    <property type="nucleotide sequence ID" value="NZ_FNOK01000001.1"/>
</dbReference>
<dbReference type="InterPro" id="IPR036291">
    <property type="entry name" value="NAD(P)-bd_dom_sf"/>
</dbReference>
<protein>
    <submittedName>
        <fullName evidence="4">Enediyne polyketide synthase</fullName>
    </submittedName>
</protein>
<keyword evidence="5" id="KW-1185">Reference proteome</keyword>
<feature type="domain" description="Ketoreductase" evidence="3">
    <location>
        <begin position="164"/>
        <end position="342"/>
    </location>
</feature>
<evidence type="ECO:0000313" key="5">
    <source>
        <dbReference type="Proteomes" id="UP000199529"/>
    </source>
</evidence>
<gene>
    <name evidence="4" type="ORF">SAMN05216215_1001151</name>
</gene>
<keyword evidence="1" id="KW-0596">Phosphopantetheine</keyword>
<dbReference type="Proteomes" id="UP000199529">
    <property type="component" value="Unassembled WGS sequence"/>
</dbReference>
<dbReference type="GO" id="GO:0004312">
    <property type="term" value="F:fatty acid synthase activity"/>
    <property type="evidence" value="ECO:0007669"/>
    <property type="project" value="TreeGrafter"/>
</dbReference>
<name>A0A1H2QMV3_9PSEU</name>
<dbReference type="PANTHER" id="PTHR43775">
    <property type="entry name" value="FATTY ACID SYNTHASE"/>
    <property type="match status" value="1"/>
</dbReference>
<dbReference type="PANTHER" id="PTHR43775:SF37">
    <property type="entry name" value="SI:DKEY-61P9.11"/>
    <property type="match status" value="1"/>
</dbReference>
<accession>A0A1H2QMV3</accession>
<dbReference type="SMART" id="SM00822">
    <property type="entry name" value="PKS_KR"/>
    <property type="match status" value="1"/>
</dbReference>
<keyword evidence="2" id="KW-0597">Phosphoprotein</keyword>
<dbReference type="GO" id="GO:0006633">
    <property type="term" value="P:fatty acid biosynthetic process"/>
    <property type="evidence" value="ECO:0007669"/>
    <property type="project" value="TreeGrafter"/>
</dbReference>
<dbReference type="InterPro" id="IPR057326">
    <property type="entry name" value="KR_dom"/>
</dbReference>
<proteinExistence type="predicted"/>